<dbReference type="OrthoDB" id="4412793at2"/>
<organism evidence="1 2">
    <name type="scientific">Corynebacterium deserti GIMN1.010</name>
    <dbReference type="NCBI Taxonomy" id="931089"/>
    <lineage>
        <taxon>Bacteria</taxon>
        <taxon>Bacillati</taxon>
        <taxon>Actinomycetota</taxon>
        <taxon>Actinomycetes</taxon>
        <taxon>Mycobacteriales</taxon>
        <taxon>Corynebacteriaceae</taxon>
        <taxon>Corynebacterium</taxon>
    </lineage>
</organism>
<reference evidence="1 2" key="1">
    <citation type="submission" date="2014-08" db="EMBL/GenBank/DDBJ databases">
        <title>Complete genome sequence of Corynebacterium deserti GIMN1.010 (=DSM 45689), isolated from desert sand in western China.</title>
        <authorList>
            <person name="Ruckert C."/>
            <person name="Albersmeier A."/>
            <person name="Kalinowski J."/>
        </authorList>
    </citation>
    <scope>NUCLEOTIDE SEQUENCE [LARGE SCALE GENOMIC DNA]</scope>
    <source>
        <strain evidence="1 2">GIMN1.010</strain>
    </source>
</reference>
<keyword evidence="2" id="KW-1185">Reference proteome</keyword>
<protein>
    <submittedName>
        <fullName evidence="1">Uncharacterized protein</fullName>
    </submittedName>
</protein>
<dbReference type="KEGG" id="cdx:CDES_10040"/>
<name>A0A0M3Q9Z1_9CORY</name>
<proteinExistence type="predicted"/>
<dbReference type="AlphaFoldDB" id="A0A0M3Q9Z1"/>
<evidence type="ECO:0000313" key="2">
    <source>
        <dbReference type="Proteomes" id="UP000068067"/>
    </source>
</evidence>
<dbReference type="PATRIC" id="fig|931089.4.peg.2033"/>
<dbReference type="Proteomes" id="UP000068067">
    <property type="component" value="Chromosome"/>
</dbReference>
<evidence type="ECO:0000313" key="1">
    <source>
        <dbReference type="EMBL" id="ALC06393.1"/>
    </source>
</evidence>
<dbReference type="RefSeq" id="WP_156322864.1">
    <property type="nucleotide sequence ID" value="NZ_CP009220.1"/>
</dbReference>
<dbReference type="EMBL" id="CP009220">
    <property type="protein sequence ID" value="ALC06393.1"/>
    <property type="molecule type" value="Genomic_DNA"/>
</dbReference>
<gene>
    <name evidence="1" type="ORF">CDES_10040</name>
</gene>
<sequence length="55" mass="6292">MGLRIRDNEMKVWETFTLERQLEVIINADHLLLFRGNPHGTICLSDVIASELIGI</sequence>
<dbReference type="STRING" id="931089.CDES_10040"/>
<accession>A0A0M3Q9Z1</accession>